<evidence type="ECO:0000256" key="2">
    <source>
        <dbReference type="ARBA" id="ARBA00022475"/>
    </source>
</evidence>
<feature type="transmembrane region" description="Helical" evidence="6">
    <location>
        <begin position="246"/>
        <end position="265"/>
    </location>
</feature>
<evidence type="ECO:0000256" key="6">
    <source>
        <dbReference type="SAM" id="Phobius"/>
    </source>
</evidence>
<feature type="transmembrane region" description="Helical" evidence="6">
    <location>
        <begin position="285"/>
        <end position="312"/>
    </location>
</feature>
<gene>
    <name evidence="7" type="ORF">DRI96_00035</name>
</gene>
<name>A0A662DKC1_UNCAE</name>
<dbReference type="GO" id="GO:0005886">
    <property type="term" value="C:plasma membrane"/>
    <property type="evidence" value="ECO:0007669"/>
    <property type="project" value="UniProtKB-SubCell"/>
</dbReference>
<dbReference type="CDD" id="cd06579">
    <property type="entry name" value="TM_PBP1_transp_AraH_like"/>
    <property type="match status" value="1"/>
</dbReference>
<evidence type="ECO:0000313" key="8">
    <source>
        <dbReference type="Proteomes" id="UP000267654"/>
    </source>
</evidence>
<comment type="caution">
    <text evidence="7">The sequence shown here is derived from an EMBL/GenBank/DDBJ whole genome shotgun (WGS) entry which is preliminary data.</text>
</comment>
<organism evidence="7 8">
    <name type="scientific">Aerophobetes bacterium</name>
    <dbReference type="NCBI Taxonomy" id="2030807"/>
    <lineage>
        <taxon>Bacteria</taxon>
        <taxon>Candidatus Aerophobota</taxon>
    </lineage>
</organism>
<keyword evidence="3 6" id="KW-0812">Transmembrane</keyword>
<feature type="transmembrane region" description="Helical" evidence="6">
    <location>
        <begin position="158"/>
        <end position="176"/>
    </location>
</feature>
<feature type="transmembrane region" description="Helical" evidence="6">
    <location>
        <begin position="38"/>
        <end position="60"/>
    </location>
</feature>
<evidence type="ECO:0000313" key="7">
    <source>
        <dbReference type="EMBL" id="RLE15328.1"/>
    </source>
</evidence>
<feature type="transmembrane region" description="Helical" evidence="6">
    <location>
        <begin position="98"/>
        <end position="117"/>
    </location>
</feature>
<keyword evidence="2" id="KW-1003">Cell membrane</keyword>
<proteinExistence type="predicted"/>
<evidence type="ECO:0000256" key="5">
    <source>
        <dbReference type="ARBA" id="ARBA00023136"/>
    </source>
</evidence>
<feature type="transmembrane region" description="Helical" evidence="6">
    <location>
        <begin position="319"/>
        <end position="343"/>
    </location>
</feature>
<reference evidence="7 8" key="1">
    <citation type="submission" date="2018-06" db="EMBL/GenBank/DDBJ databases">
        <title>Extensive metabolic versatility and redundancy in microbially diverse, dynamic hydrothermal sediments.</title>
        <authorList>
            <person name="Dombrowski N."/>
            <person name="Teske A."/>
            <person name="Baker B.J."/>
        </authorList>
    </citation>
    <scope>NUCLEOTIDE SEQUENCE [LARGE SCALE GENOMIC DNA]</scope>
    <source>
        <strain evidence="7">B19_G9</strain>
    </source>
</reference>
<dbReference type="EMBL" id="QMQB01000001">
    <property type="protein sequence ID" value="RLE15328.1"/>
    <property type="molecule type" value="Genomic_DNA"/>
</dbReference>
<dbReference type="Pfam" id="PF02653">
    <property type="entry name" value="BPD_transp_2"/>
    <property type="match status" value="1"/>
</dbReference>
<protein>
    <submittedName>
        <fullName evidence="7">Ribose ABC transporter permease</fullName>
    </submittedName>
</protein>
<dbReference type="PANTHER" id="PTHR32196">
    <property type="entry name" value="ABC TRANSPORTER PERMEASE PROTEIN YPHD-RELATED-RELATED"/>
    <property type="match status" value="1"/>
</dbReference>
<keyword evidence="5 6" id="KW-0472">Membrane</keyword>
<keyword evidence="4 6" id="KW-1133">Transmembrane helix</keyword>
<feature type="transmembrane region" description="Helical" evidence="6">
    <location>
        <begin position="196"/>
        <end position="217"/>
    </location>
</feature>
<sequence length="351" mass="37199">MENKLNSESFLEKINLFGLKSLVISGAKKDKLKNVVRIIVLDYSIWIILFGIVMILSSLTSRFLTTVNLMNILLHSSILGVVVIGESICLLSGKFDLSVGSTVGLSGALAAWLMVTGQPAASGWALHPIPAILIVLLVGIGIGLFNGFFIAKVGMNPLLTTLASMIFLRGMALIVTSGESLYNFPPSYQFLGGGTIGPVPTAVVIMLALYIIFHFILNCKKIGRHIYIVGGNPEAARACGISVEKVVMLAFMMSGFLAAVGGILLSSRLNSAQTISGSGMELDAIAASVIGGISLQGGRGILLNTIAGVLVIESIRTGLVLLDVPAFWIRCTMGFVIFLAILMDTLKVKLK</sequence>
<dbReference type="InterPro" id="IPR001851">
    <property type="entry name" value="ABC_transp_permease"/>
</dbReference>
<feature type="transmembrane region" description="Helical" evidence="6">
    <location>
        <begin position="129"/>
        <end position="151"/>
    </location>
</feature>
<comment type="subcellular location">
    <subcellularLocation>
        <location evidence="1">Cell membrane</location>
        <topology evidence="1">Multi-pass membrane protein</topology>
    </subcellularLocation>
</comment>
<dbReference type="AlphaFoldDB" id="A0A662DKC1"/>
<dbReference type="Proteomes" id="UP000267654">
    <property type="component" value="Unassembled WGS sequence"/>
</dbReference>
<dbReference type="GO" id="GO:0022857">
    <property type="term" value="F:transmembrane transporter activity"/>
    <property type="evidence" value="ECO:0007669"/>
    <property type="project" value="InterPro"/>
</dbReference>
<evidence type="ECO:0000256" key="4">
    <source>
        <dbReference type="ARBA" id="ARBA00022989"/>
    </source>
</evidence>
<evidence type="ECO:0000256" key="1">
    <source>
        <dbReference type="ARBA" id="ARBA00004651"/>
    </source>
</evidence>
<evidence type="ECO:0000256" key="3">
    <source>
        <dbReference type="ARBA" id="ARBA00022692"/>
    </source>
</evidence>
<feature type="transmembrane region" description="Helical" evidence="6">
    <location>
        <begin position="72"/>
        <end position="91"/>
    </location>
</feature>
<accession>A0A662DKC1</accession>